<dbReference type="AlphaFoldDB" id="A0A0G1WBG1"/>
<evidence type="ECO:0000313" key="2">
    <source>
        <dbReference type="EMBL" id="KKU87648.1"/>
    </source>
</evidence>
<dbReference type="Pfam" id="PF12728">
    <property type="entry name" value="HTH_17"/>
    <property type="match status" value="1"/>
</dbReference>
<protein>
    <recommendedName>
        <fullName evidence="1">Helix-turn-helix domain-containing protein</fullName>
    </recommendedName>
</protein>
<accession>A0A0G1WBG1</accession>
<name>A0A0G1WBG1_9BACT</name>
<evidence type="ECO:0000313" key="3">
    <source>
        <dbReference type="Proteomes" id="UP000034772"/>
    </source>
</evidence>
<feature type="domain" description="Helix-turn-helix" evidence="1">
    <location>
        <begin position="9"/>
        <end position="56"/>
    </location>
</feature>
<dbReference type="InterPro" id="IPR009061">
    <property type="entry name" value="DNA-bd_dom_put_sf"/>
</dbReference>
<dbReference type="InterPro" id="IPR041657">
    <property type="entry name" value="HTH_17"/>
</dbReference>
<evidence type="ECO:0000259" key="1">
    <source>
        <dbReference type="Pfam" id="PF12728"/>
    </source>
</evidence>
<dbReference type="Proteomes" id="UP000034772">
    <property type="component" value="Unassembled WGS sequence"/>
</dbReference>
<dbReference type="EMBL" id="LCOZ01000012">
    <property type="protein sequence ID" value="KKU87648.1"/>
    <property type="molecule type" value="Genomic_DNA"/>
</dbReference>
<organism evidence="2 3">
    <name type="scientific">Candidatus Beckwithbacteria bacterium GW2011_GWC2_47_9</name>
    <dbReference type="NCBI Taxonomy" id="1618373"/>
    <lineage>
        <taxon>Bacteria</taxon>
        <taxon>Candidatus Beckwithiibacteriota</taxon>
    </lineage>
</organism>
<comment type="caution">
    <text evidence="2">The sequence shown here is derived from an EMBL/GenBank/DDBJ whole genome shotgun (WGS) entry which is preliminary data.</text>
</comment>
<dbReference type="SUPFAM" id="SSF46955">
    <property type="entry name" value="Putative DNA-binding domain"/>
    <property type="match status" value="1"/>
</dbReference>
<gene>
    <name evidence="2" type="ORF">UY17_C0012G0007</name>
</gene>
<proteinExistence type="predicted"/>
<dbReference type="InterPro" id="IPR010093">
    <property type="entry name" value="SinI_DNA-bd"/>
</dbReference>
<dbReference type="GO" id="GO:0003677">
    <property type="term" value="F:DNA binding"/>
    <property type="evidence" value="ECO:0007669"/>
    <property type="project" value="InterPro"/>
</dbReference>
<reference evidence="2 3" key="1">
    <citation type="journal article" date="2015" name="Nature">
        <title>rRNA introns, odd ribosomes, and small enigmatic genomes across a large radiation of phyla.</title>
        <authorList>
            <person name="Brown C.T."/>
            <person name="Hug L.A."/>
            <person name="Thomas B.C."/>
            <person name="Sharon I."/>
            <person name="Castelle C.J."/>
            <person name="Singh A."/>
            <person name="Wilkins M.J."/>
            <person name="Williams K.H."/>
            <person name="Banfield J.F."/>
        </authorList>
    </citation>
    <scope>NUCLEOTIDE SEQUENCE [LARGE SCALE GENOMIC DNA]</scope>
</reference>
<dbReference type="NCBIfam" id="TIGR01764">
    <property type="entry name" value="excise"/>
    <property type="match status" value="1"/>
</dbReference>
<sequence>MTKKTPKDYLTAKEAADVLHVSERTIMRYIKTKRLLATKIGQWRIKKADIDRLVRASSNK</sequence>